<feature type="cross-link" description="Glycyl lysine isopeptide (Lys-Gly) (interchain with G-Cter in SUMO2)" evidence="11">
    <location>
        <position position="330"/>
    </location>
</feature>
<comment type="subcellular location">
    <subcellularLocation>
        <location evidence="1">Midbody</location>
    </subcellularLocation>
</comment>
<proteinExistence type="inferred from homology"/>
<dbReference type="PANTHER" id="PTHR24350">
    <property type="entry name" value="SERINE/THREONINE-PROTEIN KINASE IAL-RELATED"/>
    <property type="match status" value="1"/>
</dbReference>
<dbReference type="InterPro" id="IPR008271">
    <property type="entry name" value="Ser/Thr_kinase_AS"/>
</dbReference>
<evidence type="ECO:0000313" key="18">
    <source>
        <dbReference type="Proteomes" id="UP000494165"/>
    </source>
</evidence>
<evidence type="ECO:0000256" key="7">
    <source>
        <dbReference type="ARBA" id="ARBA00047899"/>
    </source>
</evidence>
<feature type="binding site" evidence="10">
    <location>
        <position position="213"/>
    </location>
    <ligand>
        <name>ATP</name>
        <dbReference type="ChEBI" id="CHEBI:30616"/>
    </ligand>
</feature>
<feature type="active site" description="Proton acceptor" evidence="9">
    <location>
        <position position="328"/>
    </location>
</feature>
<keyword evidence="5 14" id="KW-0418">Kinase</keyword>
<feature type="compositionally biased region" description="Polar residues" evidence="15">
    <location>
        <begin position="73"/>
        <end position="100"/>
    </location>
</feature>
<dbReference type="InterPro" id="IPR011009">
    <property type="entry name" value="Kinase-like_dom_sf"/>
</dbReference>
<dbReference type="CDD" id="cd14007">
    <property type="entry name" value="STKc_Aurora"/>
    <property type="match status" value="1"/>
</dbReference>
<dbReference type="GO" id="GO:0032506">
    <property type="term" value="P:cytokinetic process"/>
    <property type="evidence" value="ECO:0007669"/>
    <property type="project" value="UniProtKB-ARBA"/>
</dbReference>
<name>A0A8S1CDD6_9INSE</name>
<accession>A0A8S1CDD6</accession>
<dbReference type="GO" id="GO:0030261">
    <property type="term" value="P:chromosome condensation"/>
    <property type="evidence" value="ECO:0007669"/>
    <property type="project" value="UniProtKB-ARBA"/>
</dbReference>
<sequence length="477" mass="52653">MHNSRMAANVRGKENKIRMGTSSRVLSVSAESTGSSQGTARSRQPQPVANSMQHPVPKPRPMSGPQGVVRKAPTTQLRSGNVPTIGANIQPSSSTVNTSKPYHPVPAPRKSIPVMKTAKPAAPKNSVPTAKPVLTLPAIPKENKESQGAIKKPMPNFNPSKNGPSEAGSSASSQQQPQNDSQKPQQDEPASQSSSKRWTLENFDIGRGLGKGKFGQVYLAREKSSRFVVAIKVLFKNQIKEAKVDHQLRREIEIQSHLRHPNILRMFGYFHDDARVYLILEYAPGGELYRLMKKQPNQRFDEPMAAKLIAQLTDALIYCHSKNVIHRDIKPENLLLGAGNSLKIADFGWSVHAPSSRRDTVCGTLDYLPPEMIAGQTHDEKVDIWSVGILSYEFLVGKPPFEAKDYDATYSNILQAPVRFPSHVSDGAKDLIIKILQRKPNRRLPLADILAHEWVVKFSKEASNVIINSSEQPSGSK</sequence>
<evidence type="ECO:0000256" key="5">
    <source>
        <dbReference type="ARBA" id="ARBA00022777"/>
    </source>
</evidence>
<keyword evidence="4 10" id="KW-0547">Nucleotide-binding</keyword>
<dbReference type="AlphaFoldDB" id="A0A8S1CDD6"/>
<dbReference type="Gene3D" id="1.10.510.10">
    <property type="entry name" value="Transferase(Phosphotransferase) domain 1"/>
    <property type="match status" value="1"/>
</dbReference>
<dbReference type="InterPro" id="IPR030616">
    <property type="entry name" value="Aur-like"/>
</dbReference>
<dbReference type="SMART" id="SM00220">
    <property type="entry name" value="S_TKc"/>
    <property type="match status" value="1"/>
</dbReference>
<evidence type="ECO:0000256" key="4">
    <source>
        <dbReference type="ARBA" id="ARBA00022741"/>
    </source>
</evidence>
<feature type="binding site" evidence="10 12">
    <location>
        <position position="232"/>
    </location>
    <ligand>
        <name>ATP</name>
        <dbReference type="ChEBI" id="CHEBI:30616"/>
    </ligand>
</feature>
<evidence type="ECO:0000259" key="16">
    <source>
        <dbReference type="PROSITE" id="PS50011"/>
    </source>
</evidence>
<dbReference type="PROSITE" id="PS00108">
    <property type="entry name" value="PROTEIN_KINASE_ST"/>
    <property type="match status" value="1"/>
</dbReference>
<dbReference type="OrthoDB" id="377346at2759"/>
<feature type="region of interest" description="Disordered" evidence="15">
    <location>
        <begin position="1"/>
        <end position="199"/>
    </location>
</feature>
<evidence type="ECO:0000256" key="9">
    <source>
        <dbReference type="PIRSR" id="PIRSR630616-1"/>
    </source>
</evidence>
<dbReference type="GO" id="GO:0000070">
    <property type="term" value="P:mitotic sister chromatid segregation"/>
    <property type="evidence" value="ECO:0007669"/>
    <property type="project" value="UniProtKB-ARBA"/>
</dbReference>
<feature type="compositionally biased region" description="Low complexity" evidence="15">
    <location>
        <begin position="162"/>
        <end position="184"/>
    </location>
</feature>
<dbReference type="SUPFAM" id="SSF56112">
    <property type="entry name" value="Protein kinase-like (PK-like)"/>
    <property type="match status" value="1"/>
</dbReference>
<feature type="binding site" evidence="10">
    <location>
        <begin position="281"/>
        <end position="283"/>
    </location>
    <ligand>
        <name>ATP</name>
        <dbReference type="ChEBI" id="CHEBI:30616"/>
    </ligand>
</feature>
<dbReference type="InterPro" id="IPR017441">
    <property type="entry name" value="Protein_kinase_ATP_BS"/>
</dbReference>
<evidence type="ECO:0000256" key="11">
    <source>
        <dbReference type="PIRSR" id="PIRSR630616-3"/>
    </source>
</evidence>
<dbReference type="GO" id="GO:0004674">
    <property type="term" value="F:protein serine/threonine kinase activity"/>
    <property type="evidence" value="ECO:0007669"/>
    <property type="project" value="UniProtKB-KW"/>
</dbReference>
<dbReference type="Pfam" id="PF00069">
    <property type="entry name" value="Pkinase"/>
    <property type="match status" value="1"/>
</dbReference>
<feature type="binding site" evidence="10">
    <location>
        <position position="346"/>
    </location>
    <ligand>
        <name>ATP</name>
        <dbReference type="ChEBI" id="CHEBI:30616"/>
    </ligand>
</feature>
<evidence type="ECO:0000256" key="3">
    <source>
        <dbReference type="ARBA" id="ARBA00022679"/>
    </source>
</evidence>
<evidence type="ECO:0000256" key="1">
    <source>
        <dbReference type="ARBA" id="ARBA00004214"/>
    </source>
</evidence>
<comment type="catalytic activity">
    <reaction evidence="8 14">
        <text>L-seryl-[protein] + ATP = O-phospho-L-seryl-[protein] + ADP + H(+)</text>
        <dbReference type="Rhea" id="RHEA:17989"/>
        <dbReference type="Rhea" id="RHEA-COMP:9863"/>
        <dbReference type="Rhea" id="RHEA-COMP:11604"/>
        <dbReference type="ChEBI" id="CHEBI:15378"/>
        <dbReference type="ChEBI" id="CHEBI:29999"/>
        <dbReference type="ChEBI" id="CHEBI:30616"/>
        <dbReference type="ChEBI" id="CHEBI:83421"/>
        <dbReference type="ChEBI" id="CHEBI:456216"/>
        <dbReference type="EC" id="2.7.11.1"/>
    </reaction>
</comment>
<evidence type="ECO:0000256" key="2">
    <source>
        <dbReference type="ARBA" id="ARBA00022527"/>
    </source>
</evidence>
<evidence type="ECO:0000256" key="6">
    <source>
        <dbReference type="ARBA" id="ARBA00022840"/>
    </source>
</evidence>
<feature type="domain" description="Protein kinase" evidence="16">
    <location>
        <begin position="203"/>
        <end position="455"/>
    </location>
</feature>
<evidence type="ECO:0000256" key="12">
    <source>
        <dbReference type="PROSITE-ProRule" id="PRU10141"/>
    </source>
</evidence>
<evidence type="ECO:0000256" key="10">
    <source>
        <dbReference type="PIRSR" id="PIRSR630616-2"/>
    </source>
</evidence>
<keyword evidence="18" id="KW-1185">Reference proteome</keyword>
<feature type="compositionally biased region" description="Polar residues" evidence="15">
    <location>
        <begin position="20"/>
        <end position="53"/>
    </location>
</feature>
<gene>
    <name evidence="17" type="ORF">CLODIP_2_CD06764</name>
</gene>
<dbReference type="GO" id="GO:0030496">
    <property type="term" value="C:midbody"/>
    <property type="evidence" value="ECO:0007669"/>
    <property type="project" value="UniProtKB-SubCell"/>
</dbReference>
<dbReference type="InterPro" id="IPR000719">
    <property type="entry name" value="Prot_kinase_dom"/>
</dbReference>
<dbReference type="GO" id="GO:0006325">
    <property type="term" value="P:chromatin organization"/>
    <property type="evidence" value="ECO:0007669"/>
    <property type="project" value="UniProtKB-ARBA"/>
</dbReference>
<feature type="compositionally biased region" description="Polar residues" evidence="15">
    <location>
        <begin position="188"/>
        <end position="197"/>
    </location>
</feature>
<evidence type="ECO:0000256" key="13">
    <source>
        <dbReference type="RuleBase" id="RU000304"/>
    </source>
</evidence>
<evidence type="ECO:0000256" key="8">
    <source>
        <dbReference type="ARBA" id="ARBA00048679"/>
    </source>
</evidence>
<keyword evidence="3 14" id="KW-0808">Transferase</keyword>
<organism evidence="17 18">
    <name type="scientific">Cloeon dipterum</name>
    <dbReference type="NCBI Taxonomy" id="197152"/>
    <lineage>
        <taxon>Eukaryota</taxon>
        <taxon>Metazoa</taxon>
        <taxon>Ecdysozoa</taxon>
        <taxon>Arthropoda</taxon>
        <taxon>Hexapoda</taxon>
        <taxon>Insecta</taxon>
        <taxon>Pterygota</taxon>
        <taxon>Palaeoptera</taxon>
        <taxon>Ephemeroptera</taxon>
        <taxon>Pisciforma</taxon>
        <taxon>Baetidae</taxon>
        <taxon>Cloeon</taxon>
    </lineage>
</organism>
<reference evidence="17 18" key="1">
    <citation type="submission" date="2020-04" db="EMBL/GenBank/DDBJ databases">
        <authorList>
            <person name="Alioto T."/>
            <person name="Alioto T."/>
            <person name="Gomez Garrido J."/>
        </authorList>
    </citation>
    <scope>NUCLEOTIDE SEQUENCE [LARGE SCALE GENOMIC DNA]</scope>
</reference>
<evidence type="ECO:0000256" key="14">
    <source>
        <dbReference type="RuleBase" id="RU367134"/>
    </source>
</evidence>
<keyword evidence="2 13" id="KW-0723">Serine/threonine-protein kinase</keyword>
<dbReference type="Proteomes" id="UP000494165">
    <property type="component" value="Unassembled WGS sequence"/>
</dbReference>
<dbReference type="PROSITE" id="PS50011">
    <property type="entry name" value="PROTEIN_KINASE_DOM"/>
    <property type="match status" value="1"/>
</dbReference>
<keyword evidence="6 10" id="KW-0067">ATP-binding</keyword>
<dbReference type="FunFam" id="1.10.510.10:FF:000235">
    <property type="entry name" value="Serine/threonine-protein kinase ark1"/>
    <property type="match status" value="1"/>
</dbReference>
<dbReference type="EC" id="2.7.11.1" evidence="14"/>
<comment type="similarity">
    <text evidence="14">Belongs to the protein kinase superfamily. Ser/Thr protein kinase family. Aurora subfamily.</text>
</comment>
<dbReference type="PROSITE" id="PS00107">
    <property type="entry name" value="PROTEIN_KINASE_ATP"/>
    <property type="match status" value="1"/>
</dbReference>
<protein>
    <recommendedName>
        <fullName evidence="14">Aurora kinase</fullName>
        <ecNumber evidence="14">2.7.11.1</ecNumber>
    </recommendedName>
</protein>
<comment type="catalytic activity">
    <reaction evidence="7 14">
        <text>L-threonyl-[protein] + ATP = O-phospho-L-threonyl-[protein] + ADP + H(+)</text>
        <dbReference type="Rhea" id="RHEA:46608"/>
        <dbReference type="Rhea" id="RHEA-COMP:11060"/>
        <dbReference type="Rhea" id="RHEA-COMP:11605"/>
        <dbReference type="ChEBI" id="CHEBI:15378"/>
        <dbReference type="ChEBI" id="CHEBI:30013"/>
        <dbReference type="ChEBI" id="CHEBI:30616"/>
        <dbReference type="ChEBI" id="CHEBI:61977"/>
        <dbReference type="ChEBI" id="CHEBI:456216"/>
        <dbReference type="EC" id="2.7.11.1"/>
    </reaction>
</comment>
<feature type="binding site" evidence="10">
    <location>
        <begin position="332"/>
        <end position="333"/>
    </location>
    <ligand>
        <name>ATP</name>
        <dbReference type="ChEBI" id="CHEBI:30616"/>
    </ligand>
</feature>
<dbReference type="FunFam" id="3.30.200.20:FF:000042">
    <property type="entry name" value="Aurora kinase A"/>
    <property type="match status" value="1"/>
</dbReference>
<dbReference type="EMBL" id="CADEPI010000037">
    <property type="protein sequence ID" value="CAB3368264.1"/>
    <property type="molecule type" value="Genomic_DNA"/>
</dbReference>
<evidence type="ECO:0000313" key="17">
    <source>
        <dbReference type="EMBL" id="CAB3368264.1"/>
    </source>
</evidence>
<dbReference type="GO" id="GO:0005524">
    <property type="term" value="F:ATP binding"/>
    <property type="evidence" value="ECO:0007669"/>
    <property type="project" value="UniProtKB-UniRule"/>
</dbReference>
<comment type="caution">
    <text evidence="17">The sequence shown here is derived from an EMBL/GenBank/DDBJ whole genome shotgun (WGS) entry which is preliminary data.</text>
</comment>
<dbReference type="Gene3D" id="3.30.200.20">
    <property type="entry name" value="Phosphorylase Kinase, domain 1"/>
    <property type="match status" value="1"/>
</dbReference>
<evidence type="ECO:0000256" key="15">
    <source>
        <dbReference type="SAM" id="MobiDB-lite"/>
    </source>
</evidence>